<evidence type="ECO:0000259" key="7">
    <source>
        <dbReference type="PROSITE" id="PS50059"/>
    </source>
</evidence>
<dbReference type="RefSeq" id="WP_386096918.1">
    <property type="nucleotide sequence ID" value="NZ_JBHUOZ010000001.1"/>
</dbReference>
<evidence type="ECO:0000256" key="5">
    <source>
        <dbReference type="PROSITE-ProRule" id="PRU00277"/>
    </source>
</evidence>
<dbReference type="Proteomes" id="UP001597511">
    <property type="component" value="Unassembled WGS sequence"/>
</dbReference>
<dbReference type="Gene3D" id="3.10.50.40">
    <property type="match status" value="1"/>
</dbReference>
<dbReference type="SUPFAM" id="SSF54534">
    <property type="entry name" value="FKBP-like"/>
    <property type="match status" value="1"/>
</dbReference>
<dbReference type="PANTHER" id="PTHR43811">
    <property type="entry name" value="FKBP-TYPE PEPTIDYL-PROLYL CIS-TRANS ISOMERASE FKPA"/>
    <property type="match status" value="1"/>
</dbReference>
<dbReference type="InterPro" id="IPR001179">
    <property type="entry name" value="PPIase_FKBP_dom"/>
</dbReference>
<dbReference type="GO" id="GO:0003755">
    <property type="term" value="F:peptidyl-prolyl cis-trans isomerase activity"/>
    <property type="evidence" value="ECO:0007669"/>
    <property type="project" value="UniProtKB-EC"/>
</dbReference>
<evidence type="ECO:0000256" key="4">
    <source>
        <dbReference type="ARBA" id="ARBA00023235"/>
    </source>
</evidence>
<comment type="similarity">
    <text evidence="2 6">Belongs to the FKBP-type PPIase family.</text>
</comment>
<dbReference type="PROSITE" id="PS50059">
    <property type="entry name" value="FKBP_PPIASE"/>
    <property type="match status" value="1"/>
</dbReference>
<feature type="domain" description="PPIase FKBP-type" evidence="7">
    <location>
        <begin position="75"/>
        <end position="163"/>
    </location>
</feature>
<dbReference type="Pfam" id="PF00254">
    <property type="entry name" value="FKBP_C"/>
    <property type="match status" value="1"/>
</dbReference>
<evidence type="ECO:0000313" key="9">
    <source>
        <dbReference type="Proteomes" id="UP001597511"/>
    </source>
</evidence>
<organism evidence="8 9">
    <name type="scientific">Terrimonas rubra</name>
    <dbReference type="NCBI Taxonomy" id="1035890"/>
    <lineage>
        <taxon>Bacteria</taxon>
        <taxon>Pseudomonadati</taxon>
        <taxon>Bacteroidota</taxon>
        <taxon>Chitinophagia</taxon>
        <taxon>Chitinophagales</taxon>
        <taxon>Chitinophagaceae</taxon>
        <taxon>Terrimonas</taxon>
    </lineage>
</organism>
<keyword evidence="9" id="KW-1185">Reference proteome</keyword>
<keyword evidence="4 5" id="KW-0413">Isomerase</keyword>
<evidence type="ECO:0000256" key="6">
    <source>
        <dbReference type="RuleBase" id="RU003915"/>
    </source>
</evidence>
<gene>
    <name evidence="8" type="ORF">ACFS6H_07710</name>
</gene>
<accession>A0ABW6A531</accession>
<reference evidence="9" key="1">
    <citation type="journal article" date="2019" name="Int. J. Syst. Evol. Microbiol.">
        <title>The Global Catalogue of Microorganisms (GCM) 10K type strain sequencing project: providing services to taxonomists for standard genome sequencing and annotation.</title>
        <authorList>
            <consortium name="The Broad Institute Genomics Platform"/>
            <consortium name="The Broad Institute Genome Sequencing Center for Infectious Disease"/>
            <person name="Wu L."/>
            <person name="Ma J."/>
        </authorList>
    </citation>
    <scope>NUCLEOTIDE SEQUENCE [LARGE SCALE GENOMIC DNA]</scope>
    <source>
        <strain evidence="9">KCTC 23299</strain>
    </source>
</reference>
<evidence type="ECO:0000256" key="3">
    <source>
        <dbReference type="ARBA" id="ARBA00023110"/>
    </source>
</evidence>
<evidence type="ECO:0000313" key="8">
    <source>
        <dbReference type="EMBL" id="MFD2919585.1"/>
    </source>
</evidence>
<dbReference type="PROSITE" id="PS51257">
    <property type="entry name" value="PROKAR_LIPOPROTEIN"/>
    <property type="match status" value="1"/>
</dbReference>
<dbReference type="PANTHER" id="PTHR43811:SF19">
    <property type="entry name" value="39 KDA FK506-BINDING NUCLEAR PROTEIN"/>
    <property type="match status" value="1"/>
</dbReference>
<protein>
    <recommendedName>
        <fullName evidence="6">Peptidyl-prolyl cis-trans isomerase</fullName>
        <ecNumber evidence="6">5.2.1.8</ecNumber>
    </recommendedName>
</protein>
<evidence type="ECO:0000256" key="2">
    <source>
        <dbReference type="ARBA" id="ARBA00006577"/>
    </source>
</evidence>
<name>A0ABW6A531_9BACT</name>
<sequence>MMKRILLVVLVAGVLSACSKKYECSYNGCDYPAVQTEIDALQNHITSNSINAEKDCSGVFYTILEQGTGDWFDACSDVTVSYKGMRMSDNFIFDQTVDPSTGQEFYRRFNLGGLIAGWRSALPKIKRGGKIRLYIPPSLGYGNQAQQNIPANSYLIFEVKVAP</sequence>
<dbReference type="InterPro" id="IPR046357">
    <property type="entry name" value="PPIase_dom_sf"/>
</dbReference>
<evidence type="ECO:0000256" key="1">
    <source>
        <dbReference type="ARBA" id="ARBA00000971"/>
    </source>
</evidence>
<comment type="catalytic activity">
    <reaction evidence="1 5 6">
        <text>[protein]-peptidylproline (omega=180) = [protein]-peptidylproline (omega=0)</text>
        <dbReference type="Rhea" id="RHEA:16237"/>
        <dbReference type="Rhea" id="RHEA-COMP:10747"/>
        <dbReference type="Rhea" id="RHEA-COMP:10748"/>
        <dbReference type="ChEBI" id="CHEBI:83833"/>
        <dbReference type="ChEBI" id="CHEBI:83834"/>
        <dbReference type="EC" id="5.2.1.8"/>
    </reaction>
</comment>
<keyword evidence="3 5" id="KW-0697">Rotamase</keyword>
<dbReference type="EC" id="5.2.1.8" evidence="6"/>
<proteinExistence type="inferred from homology"/>
<comment type="caution">
    <text evidence="8">The sequence shown here is derived from an EMBL/GenBank/DDBJ whole genome shotgun (WGS) entry which is preliminary data.</text>
</comment>
<dbReference type="EMBL" id="JBHUOZ010000001">
    <property type="protein sequence ID" value="MFD2919585.1"/>
    <property type="molecule type" value="Genomic_DNA"/>
</dbReference>